<sequence>MSERVDRCLPDSVFREVIIPCPPAYKIIRNRAGKHIQAVQDFFESTGLPVRFLRAGGMIYGR</sequence>
<comment type="caution">
    <text evidence="1">The sequence shown here is derived from an EMBL/GenBank/DDBJ whole genome shotgun (WGS) entry which is preliminary data.</text>
</comment>
<dbReference type="AlphaFoldDB" id="A0A3A9AUV4"/>
<reference evidence="1 2" key="1">
    <citation type="submission" date="2018-09" db="EMBL/GenBank/DDBJ databases">
        <title>Murine metabolic-syndrome-specific gut microbial biobank.</title>
        <authorList>
            <person name="Liu C."/>
        </authorList>
    </citation>
    <scope>NUCLEOTIDE SEQUENCE [LARGE SCALE GENOMIC DNA]</scope>
    <source>
        <strain evidence="1 2">0.1xD8-82</strain>
    </source>
</reference>
<accession>A0A3A9AUV4</accession>
<organism evidence="1 2">
    <name type="scientific">Parablautia intestinalis</name>
    <dbReference type="NCBI Taxonomy" id="2320100"/>
    <lineage>
        <taxon>Bacteria</taxon>
        <taxon>Bacillati</taxon>
        <taxon>Bacillota</taxon>
        <taxon>Clostridia</taxon>
        <taxon>Lachnospirales</taxon>
        <taxon>Lachnospiraceae</taxon>
        <taxon>Parablautia</taxon>
    </lineage>
</organism>
<protein>
    <submittedName>
        <fullName evidence="1">Uncharacterized protein</fullName>
    </submittedName>
</protein>
<dbReference type="EMBL" id="RAYQ01000010">
    <property type="protein sequence ID" value="RKI91313.1"/>
    <property type="molecule type" value="Genomic_DNA"/>
</dbReference>
<dbReference type="Proteomes" id="UP000280696">
    <property type="component" value="Unassembled WGS sequence"/>
</dbReference>
<keyword evidence="2" id="KW-1185">Reference proteome</keyword>
<evidence type="ECO:0000313" key="1">
    <source>
        <dbReference type="EMBL" id="RKI91313.1"/>
    </source>
</evidence>
<evidence type="ECO:0000313" key="2">
    <source>
        <dbReference type="Proteomes" id="UP000280696"/>
    </source>
</evidence>
<name>A0A3A9AUV4_9FIRM</name>
<proteinExistence type="predicted"/>
<gene>
    <name evidence="1" type="ORF">D7V94_10445</name>
</gene>